<keyword evidence="2" id="KW-0406">Ion transport</keyword>
<keyword evidence="2" id="KW-0407">Ion channel</keyword>
<evidence type="ECO:0000313" key="2">
    <source>
        <dbReference type="RefSeq" id="XP_073903034.1"/>
    </source>
</evidence>
<dbReference type="Proteomes" id="UP001732720">
    <property type="component" value="Chromosome 11"/>
</dbReference>
<keyword evidence="2" id="KW-0813">Transport</keyword>
<accession>A0AC58KDL8</accession>
<name>A0AC58KDL8_CASCN</name>
<organism evidence="1 2">
    <name type="scientific">Castor canadensis</name>
    <name type="common">American beaver</name>
    <dbReference type="NCBI Taxonomy" id="51338"/>
    <lineage>
        <taxon>Eukaryota</taxon>
        <taxon>Metazoa</taxon>
        <taxon>Chordata</taxon>
        <taxon>Craniata</taxon>
        <taxon>Vertebrata</taxon>
        <taxon>Euteleostomi</taxon>
        <taxon>Mammalia</taxon>
        <taxon>Eutheria</taxon>
        <taxon>Euarchontoglires</taxon>
        <taxon>Glires</taxon>
        <taxon>Rodentia</taxon>
        <taxon>Castorimorpha</taxon>
        <taxon>Castoridae</taxon>
        <taxon>Castor</taxon>
    </lineage>
</organism>
<protein>
    <submittedName>
        <fullName evidence="2">Voltage-gated potassium channel subunit beta-3 isoform X3</fullName>
    </submittedName>
</protein>
<proteinExistence type="predicted"/>
<sequence>MQVSIACTEQNLRSRSSEDCLCGPRPGPGGGNGGPAGGGHGNPPGGGGSGPKVRAALVPRPPAPAGALRESTGRGTGMKYRNLGKSGLRVSCLGLGTWVTFGSQISDETAEDVLTVAYEHGVNLFDTAEVYAAGKAERTLGNILKSKGWRRSSYIITTKIFWGGQAETERGLSRKHIIEGLRGSLERLQLGYVDIVFASRSDPNSPMEGKSSTSKPDSFPIPVCLEIVRAMTYVINQGLALYWGTSRWGAAEIMEAYSMARQFNLIPPVCEQVEHHLFQREKVEMQLPELYHKIGVGSVTWSPLACGLITSKYDGRDPDMCRATIKGYQWLKDKVQSEDDKKQQAKVMDLLPTAQQLGCTVAQLAIAWCLRSEGVSSVLLGVSSAEQLMEHLGALEVLSQLTPQTMMEIDGLLGNKSHSKK</sequence>
<gene>
    <name evidence="2" type="primary">Kcnab3</name>
</gene>
<evidence type="ECO:0000313" key="1">
    <source>
        <dbReference type="Proteomes" id="UP001732720"/>
    </source>
</evidence>
<keyword evidence="1" id="KW-1185">Reference proteome</keyword>
<reference evidence="2" key="1">
    <citation type="submission" date="2025-08" db="UniProtKB">
        <authorList>
            <consortium name="RefSeq"/>
        </authorList>
    </citation>
    <scope>IDENTIFICATION</scope>
</reference>
<dbReference type="RefSeq" id="XP_073903034.1">
    <property type="nucleotide sequence ID" value="XM_074046933.1"/>
</dbReference>